<protein>
    <submittedName>
        <fullName evidence="3">Ribosomal protein S4</fullName>
    </submittedName>
</protein>
<dbReference type="InterPro" id="IPR002942">
    <property type="entry name" value="S4_RNA-bd"/>
</dbReference>
<dbReference type="SMART" id="SM00363">
    <property type="entry name" value="S4"/>
    <property type="match status" value="1"/>
</dbReference>
<proteinExistence type="predicted"/>
<name>A0A7H0WBB9_CYACA</name>
<geneLocation type="mitochondrion" evidence="3"/>
<dbReference type="EMBL" id="MT270118">
    <property type="protein sequence ID" value="QNR39848.1"/>
    <property type="molecule type" value="Genomic_DNA"/>
</dbReference>
<sequence>MNKKHIKKTIKKINNYKTSYLTYEELPKYLNFQTSDKILSLSKRIEIKKSKLYYGNIKKNRLLNSQKKVNYNTLENSLDIVLIKSFIHLSIFKVRQWINHKLIKINSKTNQYPTFQLNKNDIITLDFNLINSMKQHIHTLNKLSNKKNVFEISLINSNIEINIKAISIKIIKY</sequence>
<accession>A0A7H0WBB9</accession>
<evidence type="ECO:0000259" key="2">
    <source>
        <dbReference type="SMART" id="SM00363"/>
    </source>
</evidence>
<dbReference type="Gene3D" id="3.10.290.10">
    <property type="entry name" value="RNA-binding S4 domain"/>
    <property type="match status" value="1"/>
</dbReference>
<dbReference type="AlphaFoldDB" id="A0A7H0WBB9"/>
<dbReference type="CDD" id="cd00165">
    <property type="entry name" value="S4"/>
    <property type="match status" value="1"/>
</dbReference>
<organism evidence="3">
    <name type="scientific">Cyanidium caldarium</name>
    <name type="common">Red alga</name>
    <dbReference type="NCBI Taxonomy" id="2771"/>
    <lineage>
        <taxon>Eukaryota</taxon>
        <taxon>Rhodophyta</taxon>
        <taxon>Bangiophyceae</taxon>
        <taxon>Cyanidiales</taxon>
        <taxon>Cyanidiaceae</taxon>
        <taxon>Cyanidium</taxon>
    </lineage>
</organism>
<dbReference type="GO" id="GO:0005840">
    <property type="term" value="C:ribosome"/>
    <property type="evidence" value="ECO:0007669"/>
    <property type="project" value="UniProtKB-KW"/>
</dbReference>
<dbReference type="GeneID" id="63062189"/>
<keyword evidence="3" id="KW-0687">Ribonucleoprotein</keyword>
<evidence type="ECO:0000313" key="3">
    <source>
        <dbReference type="EMBL" id="QNR39848.1"/>
    </source>
</evidence>
<keyword evidence="3" id="KW-0689">Ribosomal protein</keyword>
<dbReference type="PROSITE" id="PS50889">
    <property type="entry name" value="S4"/>
    <property type="match status" value="1"/>
</dbReference>
<evidence type="ECO:0000256" key="1">
    <source>
        <dbReference type="PROSITE-ProRule" id="PRU00182"/>
    </source>
</evidence>
<dbReference type="RefSeq" id="YP_010007675.1">
    <property type="nucleotide sequence ID" value="NC_053320.1"/>
</dbReference>
<dbReference type="GO" id="GO:0003723">
    <property type="term" value="F:RNA binding"/>
    <property type="evidence" value="ECO:0007669"/>
    <property type="project" value="UniProtKB-KW"/>
</dbReference>
<keyword evidence="3" id="KW-0496">Mitochondrion</keyword>
<keyword evidence="1" id="KW-0694">RNA-binding</keyword>
<reference evidence="3" key="1">
    <citation type="journal article" date="2020" name="BMC Evol. Biol.">
        <title>Potential causes and consequences of rapid mitochondrial genome evolution in thermoacidophilic Galdieria (Rhodophyta).</title>
        <authorList>
            <person name="Cho C.H."/>
            <person name="Park S.I."/>
            <person name="Ciniglia C."/>
            <person name="Yang E.C."/>
            <person name="Graf L."/>
            <person name="Bhattacharya D."/>
            <person name="Yoon H.S."/>
        </authorList>
    </citation>
    <scope>NUCLEOTIDE SEQUENCE</scope>
    <source>
        <strain evidence="3">ACUF 019</strain>
    </source>
</reference>
<dbReference type="SUPFAM" id="SSF55174">
    <property type="entry name" value="Alpha-L RNA-binding motif"/>
    <property type="match status" value="1"/>
</dbReference>
<feature type="domain" description="RNA-binding S4" evidence="2">
    <location>
        <begin position="76"/>
        <end position="138"/>
    </location>
</feature>
<gene>
    <name evidence="3" type="primary">rps4</name>
    <name evidence="3" type="ORF">CDCA_ACUF019_039</name>
</gene>
<dbReference type="InterPro" id="IPR036986">
    <property type="entry name" value="S4_RNA-bd_sf"/>
</dbReference>